<dbReference type="AlphaFoldDB" id="A0A5B8V6X1"/>
<evidence type="ECO:0000256" key="3">
    <source>
        <dbReference type="SAM" id="SignalP"/>
    </source>
</evidence>
<evidence type="ECO:0000313" key="5">
    <source>
        <dbReference type="Proteomes" id="UP000321533"/>
    </source>
</evidence>
<accession>A0A5B8V6X1</accession>
<protein>
    <recommendedName>
        <fullName evidence="6">Phospholipase</fullName>
    </recommendedName>
</protein>
<dbReference type="PANTHER" id="PTHR43037:SF5">
    <property type="entry name" value="FERULOYL ESTERASE"/>
    <property type="match status" value="1"/>
</dbReference>
<gene>
    <name evidence="4" type="ORF">FRZ67_07950</name>
</gene>
<dbReference type="RefSeq" id="WP_147189037.1">
    <property type="nucleotide sequence ID" value="NZ_CP042435.1"/>
</dbReference>
<evidence type="ECO:0000256" key="2">
    <source>
        <dbReference type="ARBA" id="ARBA00022801"/>
    </source>
</evidence>
<feature type="signal peptide" evidence="3">
    <location>
        <begin position="1"/>
        <end position="19"/>
    </location>
</feature>
<keyword evidence="1 3" id="KW-0732">Signal</keyword>
<feature type="chain" id="PRO_5022911862" description="Phospholipase" evidence="3">
    <location>
        <begin position="20"/>
        <end position="211"/>
    </location>
</feature>
<dbReference type="InterPro" id="IPR050955">
    <property type="entry name" value="Plant_Biomass_Hydrol_Est"/>
</dbReference>
<keyword evidence="2" id="KW-0378">Hydrolase</keyword>
<organism evidence="4 5">
    <name type="scientific">Panacibacter ginsenosidivorans</name>
    <dbReference type="NCBI Taxonomy" id="1813871"/>
    <lineage>
        <taxon>Bacteria</taxon>
        <taxon>Pseudomonadati</taxon>
        <taxon>Bacteroidota</taxon>
        <taxon>Chitinophagia</taxon>
        <taxon>Chitinophagales</taxon>
        <taxon>Chitinophagaceae</taxon>
        <taxon>Panacibacter</taxon>
    </lineage>
</organism>
<dbReference type="KEGG" id="pgin:FRZ67_07950"/>
<reference evidence="4 5" key="1">
    <citation type="journal article" date="2016" name="Int. J. Syst. Evol. Microbiol.">
        <title>Panacibacter ginsenosidivorans gen. nov., sp. nov., with ginsenoside converting activity isolated from soil of a ginseng field.</title>
        <authorList>
            <person name="Siddiqi M.Z."/>
            <person name="Muhammad Shafi S."/>
            <person name="Choi K.D."/>
            <person name="Im W.T."/>
        </authorList>
    </citation>
    <scope>NUCLEOTIDE SEQUENCE [LARGE SCALE GENOMIC DNA]</scope>
    <source>
        <strain evidence="4 5">Gsoil1550</strain>
    </source>
</reference>
<evidence type="ECO:0000256" key="1">
    <source>
        <dbReference type="ARBA" id="ARBA00022729"/>
    </source>
</evidence>
<evidence type="ECO:0000313" key="4">
    <source>
        <dbReference type="EMBL" id="QEC67230.1"/>
    </source>
</evidence>
<dbReference type="EMBL" id="CP042435">
    <property type="protein sequence ID" value="QEC67230.1"/>
    <property type="molecule type" value="Genomic_DNA"/>
</dbReference>
<dbReference type="Proteomes" id="UP000321533">
    <property type="component" value="Chromosome"/>
</dbReference>
<dbReference type="GO" id="GO:0016787">
    <property type="term" value="F:hydrolase activity"/>
    <property type="evidence" value="ECO:0007669"/>
    <property type="project" value="UniProtKB-KW"/>
</dbReference>
<name>A0A5B8V6X1_9BACT</name>
<proteinExistence type="predicted"/>
<keyword evidence="5" id="KW-1185">Reference proteome</keyword>
<dbReference type="InterPro" id="IPR029058">
    <property type="entry name" value="AB_hydrolase_fold"/>
</dbReference>
<sequence length="211" mass="23209">MQKLIYTFFILIASITADAQDAIPGQTIYSSNFNIDNIPRSCTFYIPLDYGKQETYPLVIILHDKGSSAKNVIKTYGDLLHANADSAGAIIIYPDAVDTKWNDGTNKDSVNDVGYLSILTDYFIQRYQCDPDQVYIAGFGNGAAMAHKFACDLPGKVTAIASFFNPDNKGSCNNLLVPVLPVTAISLSANGRLTTTAISNMWKFFMQHKKK</sequence>
<evidence type="ECO:0008006" key="6">
    <source>
        <dbReference type="Google" id="ProtNLM"/>
    </source>
</evidence>
<dbReference type="OrthoDB" id="699118at2"/>
<dbReference type="SUPFAM" id="SSF53474">
    <property type="entry name" value="alpha/beta-Hydrolases"/>
    <property type="match status" value="1"/>
</dbReference>
<dbReference type="Gene3D" id="3.40.50.1820">
    <property type="entry name" value="alpha/beta hydrolase"/>
    <property type="match status" value="1"/>
</dbReference>
<dbReference type="PANTHER" id="PTHR43037">
    <property type="entry name" value="UNNAMED PRODUCT-RELATED"/>
    <property type="match status" value="1"/>
</dbReference>